<protein>
    <submittedName>
        <fullName evidence="1">Uncharacterized protein</fullName>
    </submittedName>
</protein>
<reference evidence="1" key="1">
    <citation type="journal article" date="2022" name="Int. J. Mol. Sci.">
        <title>Draft Genome of Tanacetum Coccineum: Genomic Comparison of Closely Related Tanacetum-Family Plants.</title>
        <authorList>
            <person name="Yamashiro T."/>
            <person name="Shiraishi A."/>
            <person name="Nakayama K."/>
            <person name="Satake H."/>
        </authorList>
    </citation>
    <scope>NUCLEOTIDE SEQUENCE</scope>
</reference>
<sequence>MFLEPLPGAQHESFLDSFMRVFVDFLIPLYIDVKAVLFVFIDDNGEYLRAGMSQATQLLGWTVCGLRWMSLKYVSMFTCSEKSSGVDGVSASCFIWCGSFAVMSACVNYVKVSKSMSEVYELPGFPLVYSGFPVRESVVLWVDSCMTRSSTKELFTPFKDPEQEFRSSRKHFKTLSLEKSRSPDFDLFSDQEEYSEEEDAKTMVETMEQYMSKTQVDYGSKIARPKCHTPPRRKREA</sequence>
<name>A0ABQ5HCC4_9ASTR</name>
<comment type="caution">
    <text evidence="1">The sequence shown here is derived from an EMBL/GenBank/DDBJ whole genome shotgun (WGS) entry which is preliminary data.</text>
</comment>
<evidence type="ECO:0000313" key="2">
    <source>
        <dbReference type="Proteomes" id="UP001151760"/>
    </source>
</evidence>
<organism evidence="1 2">
    <name type="scientific">Tanacetum coccineum</name>
    <dbReference type="NCBI Taxonomy" id="301880"/>
    <lineage>
        <taxon>Eukaryota</taxon>
        <taxon>Viridiplantae</taxon>
        <taxon>Streptophyta</taxon>
        <taxon>Embryophyta</taxon>
        <taxon>Tracheophyta</taxon>
        <taxon>Spermatophyta</taxon>
        <taxon>Magnoliopsida</taxon>
        <taxon>eudicotyledons</taxon>
        <taxon>Gunneridae</taxon>
        <taxon>Pentapetalae</taxon>
        <taxon>asterids</taxon>
        <taxon>campanulids</taxon>
        <taxon>Asterales</taxon>
        <taxon>Asteraceae</taxon>
        <taxon>Asteroideae</taxon>
        <taxon>Anthemideae</taxon>
        <taxon>Anthemidinae</taxon>
        <taxon>Tanacetum</taxon>
    </lineage>
</organism>
<gene>
    <name evidence="1" type="ORF">Tco_1066520</name>
</gene>
<dbReference type="EMBL" id="BQNB010019390">
    <property type="protein sequence ID" value="GJT84803.1"/>
    <property type="molecule type" value="Genomic_DNA"/>
</dbReference>
<accession>A0ABQ5HCC4</accession>
<dbReference type="Proteomes" id="UP001151760">
    <property type="component" value="Unassembled WGS sequence"/>
</dbReference>
<reference evidence="1" key="2">
    <citation type="submission" date="2022-01" db="EMBL/GenBank/DDBJ databases">
        <authorList>
            <person name="Yamashiro T."/>
            <person name="Shiraishi A."/>
            <person name="Satake H."/>
            <person name="Nakayama K."/>
        </authorList>
    </citation>
    <scope>NUCLEOTIDE SEQUENCE</scope>
</reference>
<proteinExistence type="predicted"/>
<evidence type="ECO:0000313" key="1">
    <source>
        <dbReference type="EMBL" id="GJT84803.1"/>
    </source>
</evidence>
<keyword evidence="2" id="KW-1185">Reference proteome</keyword>